<dbReference type="EnsemblProtists" id="PYU1_T001843">
    <property type="protein sequence ID" value="PYU1_T001843"/>
    <property type="gene ID" value="PYU1_G001841"/>
</dbReference>
<reference evidence="9" key="2">
    <citation type="submission" date="2010-04" db="EMBL/GenBank/DDBJ databases">
        <authorList>
            <person name="Buell R."/>
            <person name="Hamilton J."/>
            <person name="Hostetler J."/>
        </authorList>
    </citation>
    <scope>NUCLEOTIDE SEQUENCE [LARGE SCALE GENOMIC DNA]</scope>
    <source>
        <strain evidence="9">DAOM:BR144</strain>
    </source>
</reference>
<reference evidence="8" key="3">
    <citation type="submission" date="2015-02" db="UniProtKB">
        <authorList>
            <consortium name="EnsemblProtists"/>
        </authorList>
    </citation>
    <scope>IDENTIFICATION</scope>
    <source>
        <strain evidence="8">DAOM BR144</strain>
    </source>
</reference>
<keyword evidence="9" id="KW-1185">Reference proteome</keyword>
<dbReference type="AlphaFoldDB" id="K3WA52"/>
<sequence length="305" mass="33604">MSRGGRKRSAIWEHFLLGRNADGNRVAQCNFCSRIMKSQPDRMENHFLKLCAHVDAEHRRQWMQDREHRAAIARAAAALKQQEYEAVANGAVLGGTVSGVAAVAGSSAVAADPAVPEYAVAASSEVAPAPVPAPVPVLVPAAKRNANATSAAAQEDEEVAQHDPELSTTSPAIKKARKLPAKGSSVAKKRQQQPGQTQQRSSFSILKEVNGKPERVELENLRLMRAESELEGQELELKKRKAELEERKSELQIESMRYDNDMKRIKVAEENMLARKRLRDAGVPQEEIEMLLPLRPTESVPETLI</sequence>
<dbReference type="HOGENOM" id="CLU_1121979_0_0_1"/>
<reference evidence="9" key="1">
    <citation type="journal article" date="2010" name="Genome Biol.">
        <title>Genome sequence of the necrotrophic plant pathogen Pythium ultimum reveals original pathogenicity mechanisms and effector repertoire.</title>
        <authorList>
            <person name="Levesque C.A."/>
            <person name="Brouwer H."/>
            <person name="Cano L."/>
            <person name="Hamilton J.P."/>
            <person name="Holt C."/>
            <person name="Huitema E."/>
            <person name="Raffaele S."/>
            <person name="Robideau G.P."/>
            <person name="Thines M."/>
            <person name="Win J."/>
            <person name="Zerillo M.M."/>
            <person name="Beakes G.W."/>
            <person name="Boore J.L."/>
            <person name="Busam D."/>
            <person name="Dumas B."/>
            <person name="Ferriera S."/>
            <person name="Fuerstenberg S.I."/>
            <person name="Gachon C.M."/>
            <person name="Gaulin E."/>
            <person name="Govers F."/>
            <person name="Grenville-Briggs L."/>
            <person name="Horner N."/>
            <person name="Hostetler J."/>
            <person name="Jiang R.H."/>
            <person name="Johnson J."/>
            <person name="Krajaejun T."/>
            <person name="Lin H."/>
            <person name="Meijer H.J."/>
            <person name="Moore B."/>
            <person name="Morris P."/>
            <person name="Phuntmart V."/>
            <person name="Puiu D."/>
            <person name="Shetty J."/>
            <person name="Stajich J.E."/>
            <person name="Tripathy S."/>
            <person name="Wawra S."/>
            <person name="van West P."/>
            <person name="Whitty B.R."/>
            <person name="Coutinho P.M."/>
            <person name="Henrissat B."/>
            <person name="Martin F."/>
            <person name="Thomas P.D."/>
            <person name="Tyler B.M."/>
            <person name="De Vries R.P."/>
            <person name="Kamoun S."/>
            <person name="Yandell M."/>
            <person name="Tisserat N."/>
            <person name="Buell C.R."/>
        </authorList>
    </citation>
    <scope>NUCLEOTIDE SEQUENCE</scope>
    <source>
        <strain evidence="9">DAOM:BR144</strain>
    </source>
</reference>
<evidence type="ECO:0000256" key="3">
    <source>
        <dbReference type="ARBA" id="ARBA00022833"/>
    </source>
</evidence>
<dbReference type="InParanoid" id="K3WA52"/>
<evidence type="ECO:0000256" key="4">
    <source>
        <dbReference type="PROSITE-ProRule" id="PRU00027"/>
    </source>
</evidence>
<evidence type="ECO:0000256" key="5">
    <source>
        <dbReference type="SAM" id="Coils"/>
    </source>
</evidence>
<feature type="region of interest" description="Disordered" evidence="6">
    <location>
        <begin position="148"/>
        <end position="202"/>
    </location>
</feature>
<evidence type="ECO:0000256" key="1">
    <source>
        <dbReference type="ARBA" id="ARBA00022723"/>
    </source>
</evidence>
<keyword evidence="3" id="KW-0862">Zinc</keyword>
<keyword evidence="1" id="KW-0479">Metal-binding</keyword>
<evidence type="ECO:0000256" key="2">
    <source>
        <dbReference type="ARBA" id="ARBA00022771"/>
    </source>
</evidence>
<dbReference type="GO" id="GO:0003677">
    <property type="term" value="F:DNA binding"/>
    <property type="evidence" value="ECO:0007669"/>
    <property type="project" value="InterPro"/>
</dbReference>
<evidence type="ECO:0000313" key="8">
    <source>
        <dbReference type="EnsemblProtists" id="PYU1_T001843"/>
    </source>
</evidence>
<dbReference type="GO" id="GO:0008270">
    <property type="term" value="F:zinc ion binding"/>
    <property type="evidence" value="ECO:0007669"/>
    <property type="project" value="UniProtKB-KW"/>
</dbReference>
<evidence type="ECO:0000259" key="7">
    <source>
        <dbReference type="PROSITE" id="PS50808"/>
    </source>
</evidence>
<keyword evidence="5" id="KW-0175">Coiled coil</keyword>
<protein>
    <recommendedName>
        <fullName evidence="7">BED-type domain-containing protein</fullName>
    </recommendedName>
</protein>
<dbReference type="Proteomes" id="UP000019132">
    <property type="component" value="Unassembled WGS sequence"/>
</dbReference>
<accession>K3WA52</accession>
<evidence type="ECO:0000313" key="9">
    <source>
        <dbReference type="Proteomes" id="UP000019132"/>
    </source>
</evidence>
<proteinExistence type="predicted"/>
<feature type="domain" description="BED-type" evidence="7">
    <location>
        <begin position="6"/>
        <end position="58"/>
    </location>
</feature>
<evidence type="ECO:0000256" key="6">
    <source>
        <dbReference type="SAM" id="MobiDB-lite"/>
    </source>
</evidence>
<name>K3WA52_GLOUD</name>
<organism evidence="8 9">
    <name type="scientific">Globisporangium ultimum (strain ATCC 200006 / CBS 805.95 / DAOM BR144)</name>
    <name type="common">Pythium ultimum</name>
    <dbReference type="NCBI Taxonomy" id="431595"/>
    <lineage>
        <taxon>Eukaryota</taxon>
        <taxon>Sar</taxon>
        <taxon>Stramenopiles</taxon>
        <taxon>Oomycota</taxon>
        <taxon>Peronosporomycetes</taxon>
        <taxon>Pythiales</taxon>
        <taxon>Pythiaceae</taxon>
        <taxon>Globisporangium</taxon>
    </lineage>
</organism>
<dbReference type="InterPro" id="IPR003656">
    <property type="entry name" value="Znf_BED"/>
</dbReference>
<dbReference type="VEuPathDB" id="FungiDB:PYU1_G001841"/>
<dbReference type="PROSITE" id="PS50808">
    <property type="entry name" value="ZF_BED"/>
    <property type="match status" value="1"/>
</dbReference>
<keyword evidence="2 4" id="KW-0863">Zinc-finger</keyword>
<dbReference type="eggNOG" id="ENOG502SWS1">
    <property type="taxonomic scope" value="Eukaryota"/>
</dbReference>
<feature type="coiled-coil region" evidence="5">
    <location>
        <begin position="216"/>
        <end position="261"/>
    </location>
</feature>
<dbReference type="EMBL" id="GL376634">
    <property type="status" value="NOT_ANNOTATED_CDS"/>
    <property type="molecule type" value="Genomic_DNA"/>
</dbReference>